<keyword evidence="3" id="KW-1185">Reference proteome</keyword>
<organism evidence="2 3">
    <name type="scientific">Niabella pedocola</name>
    <dbReference type="NCBI Taxonomy" id="1752077"/>
    <lineage>
        <taxon>Bacteria</taxon>
        <taxon>Pseudomonadati</taxon>
        <taxon>Bacteroidota</taxon>
        <taxon>Chitinophagia</taxon>
        <taxon>Chitinophagales</taxon>
        <taxon>Chitinophagaceae</taxon>
        <taxon>Niabella</taxon>
    </lineage>
</organism>
<feature type="chain" id="PRO_5047134709" description="DUF4919 domain-containing protein" evidence="1">
    <location>
        <begin position="20"/>
        <end position="249"/>
    </location>
</feature>
<proteinExistence type="predicted"/>
<accession>A0ABS8PUU1</accession>
<gene>
    <name evidence="2" type="ORF">LQ567_18815</name>
</gene>
<reference evidence="2 3" key="1">
    <citation type="submission" date="2021-11" db="EMBL/GenBank/DDBJ databases">
        <title>Genomic of Niabella pedocola.</title>
        <authorList>
            <person name="Wu T."/>
        </authorList>
    </citation>
    <scope>NUCLEOTIDE SEQUENCE [LARGE SCALE GENOMIC DNA]</scope>
    <source>
        <strain evidence="2 3">JCM 31011</strain>
    </source>
</reference>
<comment type="caution">
    <text evidence="2">The sequence shown here is derived from an EMBL/GenBank/DDBJ whole genome shotgun (WGS) entry which is preliminary data.</text>
</comment>
<keyword evidence="1" id="KW-0732">Signal</keyword>
<evidence type="ECO:0000256" key="1">
    <source>
        <dbReference type="SAM" id="SignalP"/>
    </source>
</evidence>
<evidence type="ECO:0000313" key="3">
    <source>
        <dbReference type="Proteomes" id="UP001199816"/>
    </source>
</evidence>
<feature type="signal peptide" evidence="1">
    <location>
        <begin position="1"/>
        <end position="19"/>
    </location>
</feature>
<dbReference type="RefSeq" id="WP_231007187.1">
    <property type="nucleotide sequence ID" value="NZ_JAJNEC010000005.1"/>
</dbReference>
<name>A0ABS8PUU1_9BACT</name>
<protein>
    <recommendedName>
        <fullName evidence="4">DUF4919 domain-containing protein</fullName>
    </recommendedName>
</protein>
<evidence type="ECO:0008006" key="4">
    <source>
        <dbReference type="Google" id="ProtNLM"/>
    </source>
</evidence>
<sequence>MKQSLLLLLFYTCLFGAQAQDAAYQQPPKAAMAYREFRQKTTVPPYGLDNVKKQIAAIKDKPGESGDEGISALTDTVYQSLSLREKFTYAMIHPEMYAQNCDINMIHANEHKEIFGYLVSEGDEETWSSRQLDFLRSNRDSVMALIRESANRSRRMGVNYKNALVEIDGWEMIPYLIDFYTADKKDKDLLTVLMLLMKRGTFMPFIRSASHKRLYGIDGNHETALEYNSANEALIIARARAYYKERKPA</sequence>
<dbReference type="EMBL" id="JAJNEC010000005">
    <property type="protein sequence ID" value="MCD2424842.1"/>
    <property type="molecule type" value="Genomic_DNA"/>
</dbReference>
<dbReference type="Proteomes" id="UP001199816">
    <property type="component" value="Unassembled WGS sequence"/>
</dbReference>
<evidence type="ECO:0000313" key="2">
    <source>
        <dbReference type="EMBL" id="MCD2424842.1"/>
    </source>
</evidence>